<reference evidence="1 2" key="1">
    <citation type="submission" date="2019-02" db="EMBL/GenBank/DDBJ databases">
        <title>Opniocepnalus argus genome.</title>
        <authorList>
            <person name="Zhou C."/>
            <person name="Xiao S."/>
        </authorList>
    </citation>
    <scope>NUCLEOTIDE SEQUENCE [LARGE SCALE GENOMIC DNA]</scope>
    <source>
        <strain evidence="1">OARG1902GOOAL</strain>
        <tissue evidence="1">Muscle</tissue>
    </source>
</reference>
<organism evidence="1 2">
    <name type="scientific">Channa argus</name>
    <name type="common">Northern snakehead</name>
    <name type="synonym">Ophicephalus argus</name>
    <dbReference type="NCBI Taxonomy" id="215402"/>
    <lineage>
        <taxon>Eukaryota</taxon>
        <taxon>Metazoa</taxon>
        <taxon>Chordata</taxon>
        <taxon>Craniata</taxon>
        <taxon>Vertebrata</taxon>
        <taxon>Euteleostomi</taxon>
        <taxon>Actinopterygii</taxon>
        <taxon>Neopterygii</taxon>
        <taxon>Teleostei</taxon>
        <taxon>Neoteleostei</taxon>
        <taxon>Acanthomorphata</taxon>
        <taxon>Anabantaria</taxon>
        <taxon>Anabantiformes</taxon>
        <taxon>Channoidei</taxon>
        <taxon>Channidae</taxon>
        <taxon>Channa</taxon>
    </lineage>
</organism>
<dbReference type="EMBL" id="CM015721">
    <property type="protein sequence ID" value="KAF3694325.1"/>
    <property type="molecule type" value="Genomic_DNA"/>
</dbReference>
<accession>A0A6G1PVM9</accession>
<dbReference type="Proteomes" id="UP000503349">
    <property type="component" value="Chromosome 10"/>
</dbReference>
<proteinExistence type="predicted"/>
<evidence type="ECO:0000313" key="2">
    <source>
        <dbReference type="Proteomes" id="UP000503349"/>
    </source>
</evidence>
<gene>
    <name evidence="1" type="ORF">EXN66_Car010001</name>
</gene>
<dbReference type="AlphaFoldDB" id="A0A6G1PVM9"/>
<name>A0A6G1PVM9_CHAAH</name>
<keyword evidence="2" id="KW-1185">Reference proteome</keyword>
<protein>
    <submittedName>
        <fullName evidence="1">Uncharacterized protein</fullName>
    </submittedName>
</protein>
<sequence>MCFLYFRNLTNNNDLCLITCSQCNHCVKMPQTREQNRKVLMQVLTTKLEAVDNLHMCLINKDKSAEI</sequence>
<reference evidence="2" key="2">
    <citation type="submission" date="2019-02" db="EMBL/GenBank/DDBJ databases">
        <title>Opniocepnalus argus Var Kimnra genome.</title>
        <authorList>
            <person name="Zhou C."/>
            <person name="Xiao S."/>
        </authorList>
    </citation>
    <scope>NUCLEOTIDE SEQUENCE [LARGE SCALE GENOMIC DNA]</scope>
</reference>
<evidence type="ECO:0000313" key="1">
    <source>
        <dbReference type="EMBL" id="KAF3694325.1"/>
    </source>
</evidence>